<keyword evidence="3" id="KW-0597">Phosphoprotein</keyword>
<dbReference type="FunFam" id="1.20.58.1370:FF:000001">
    <property type="entry name" value="lysine-specific demethylase 6A isoform X2"/>
    <property type="match status" value="1"/>
</dbReference>
<dbReference type="OrthoDB" id="418911at2759"/>
<evidence type="ECO:0000256" key="6">
    <source>
        <dbReference type="ARBA" id="ARBA00022853"/>
    </source>
</evidence>
<evidence type="ECO:0000256" key="2">
    <source>
        <dbReference type="ARBA" id="ARBA00004123"/>
    </source>
</evidence>
<comment type="cofactor">
    <cofactor evidence="1">
        <name>Fe(2+)</name>
        <dbReference type="ChEBI" id="CHEBI:29033"/>
    </cofactor>
</comment>
<keyword evidence="4" id="KW-0479">Metal-binding</keyword>
<feature type="domain" description="JmjC" evidence="14">
    <location>
        <begin position="785"/>
        <end position="948"/>
    </location>
</feature>
<evidence type="ECO:0000256" key="3">
    <source>
        <dbReference type="ARBA" id="ARBA00022553"/>
    </source>
</evidence>
<evidence type="ECO:0000256" key="13">
    <source>
        <dbReference type="SAM" id="MobiDB-lite"/>
    </source>
</evidence>
<dbReference type="GO" id="GO:0046872">
    <property type="term" value="F:metal ion binding"/>
    <property type="evidence" value="ECO:0007669"/>
    <property type="project" value="UniProtKB-KW"/>
</dbReference>
<feature type="compositionally biased region" description="Polar residues" evidence="13">
    <location>
        <begin position="438"/>
        <end position="457"/>
    </location>
</feature>
<organism evidence="15 17">
    <name type="scientific">Didymodactylos carnosus</name>
    <dbReference type="NCBI Taxonomy" id="1234261"/>
    <lineage>
        <taxon>Eukaryota</taxon>
        <taxon>Metazoa</taxon>
        <taxon>Spiralia</taxon>
        <taxon>Gnathifera</taxon>
        <taxon>Rotifera</taxon>
        <taxon>Eurotatoria</taxon>
        <taxon>Bdelloidea</taxon>
        <taxon>Philodinida</taxon>
        <taxon>Philodinidae</taxon>
        <taxon>Didymodactylos</taxon>
    </lineage>
</organism>
<evidence type="ECO:0000256" key="10">
    <source>
        <dbReference type="ARBA" id="ARBA00023242"/>
    </source>
</evidence>
<dbReference type="Gene3D" id="2.60.120.650">
    <property type="entry name" value="Cupin"/>
    <property type="match status" value="1"/>
</dbReference>
<dbReference type="EMBL" id="CAJNOQ010001135">
    <property type="protein sequence ID" value="CAF0870848.1"/>
    <property type="molecule type" value="Genomic_DNA"/>
</dbReference>
<keyword evidence="12" id="KW-0802">TPR repeat</keyword>
<keyword evidence="5" id="KW-0862">Zinc</keyword>
<evidence type="ECO:0000256" key="7">
    <source>
        <dbReference type="ARBA" id="ARBA00022964"/>
    </source>
</evidence>
<keyword evidence="10" id="KW-0539">Nucleus</keyword>
<feature type="repeat" description="TPR" evidence="12">
    <location>
        <begin position="47"/>
        <end position="80"/>
    </location>
</feature>
<feature type="compositionally biased region" description="Polar residues" evidence="13">
    <location>
        <begin position="503"/>
        <end position="518"/>
    </location>
</feature>
<dbReference type="GO" id="GO:0044666">
    <property type="term" value="C:MLL3/4 complex"/>
    <property type="evidence" value="ECO:0007669"/>
    <property type="project" value="TreeGrafter"/>
</dbReference>
<reference evidence="15" key="1">
    <citation type="submission" date="2021-02" db="EMBL/GenBank/DDBJ databases">
        <authorList>
            <person name="Nowell W R."/>
        </authorList>
    </citation>
    <scope>NUCLEOTIDE SEQUENCE</scope>
</reference>
<evidence type="ECO:0000313" key="15">
    <source>
        <dbReference type="EMBL" id="CAF0870848.1"/>
    </source>
</evidence>
<dbReference type="SMART" id="SM00028">
    <property type="entry name" value="TPR"/>
    <property type="match status" value="5"/>
</dbReference>
<dbReference type="Pfam" id="PF21322">
    <property type="entry name" value="KDM6_C-hel"/>
    <property type="match status" value="1"/>
</dbReference>
<dbReference type="SUPFAM" id="SSF51197">
    <property type="entry name" value="Clavaminate synthase-like"/>
    <property type="match status" value="1"/>
</dbReference>
<dbReference type="InterPro" id="IPR003347">
    <property type="entry name" value="JmjC_dom"/>
</dbReference>
<evidence type="ECO:0000256" key="9">
    <source>
        <dbReference type="ARBA" id="ARBA00023004"/>
    </source>
</evidence>
<evidence type="ECO:0000259" key="14">
    <source>
        <dbReference type="PROSITE" id="PS51184"/>
    </source>
</evidence>
<dbReference type="GO" id="GO:0010468">
    <property type="term" value="P:regulation of gene expression"/>
    <property type="evidence" value="ECO:0007669"/>
    <property type="project" value="TreeGrafter"/>
</dbReference>
<dbReference type="InterPro" id="IPR048560">
    <property type="entry name" value="KDM6A_B-like_GATAL"/>
</dbReference>
<feature type="repeat" description="TPR" evidence="12">
    <location>
        <begin position="302"/>
        <end position="335"/>
    </location>
</feature>
<dbReference type="Gene3D" id="2.10.110.20">
    <property type="match status" value="1"/>
</dbReference>
<dbReference type="InterPro" id="IPR046941">
    <property type="entry name" value="KDM6_GATAL_sf"/>
</dbReference>
<keyword evidence="7" id="KW-0223">Dioxygenase</keyword>
<feature type="region of interest" description="Disordered" evidence="13">
    <location>
        <begin position="580"/>
        <end position="601"/>
    </location>
</feature>
<dbReference type="Pfam" id="PF02373">
    <property type="entry name" value="JmjC"/>
    <property type="match status" value="1"/>
</dbReference>
<dbReference type="SUPFAM" id="SSF48452">
    <property type="entry name" value="TPR-like"/>
    <property type="match status" value="2"/>
</dbReference>
<evidence type="ECO:0000256" key="1">
    <source>
        <dbReference type="ARBA" id="ARBA00001954"/>
    </source>
</evidence>
<dbReference type="PROSITE" id="PS51184">
    <property type="entry name" value="JMJC"/>
    <property type="match status" value="1"/>
</dbReference>
<feature type="region of interest" description="Disordered" evidence="13">
    <location>
        <begin position="490"/>
        <end position="518"/>
    </location>
</feature>
<dbReference type="Pfam" id="PF21326">
    <property type="entry name" value="KDM6_GATAL"/>
    <property type="match status" value="1"/>
</dbReference>
<name>A0A813X5C8_9BILA</name>
<evidence type="ECO:0000313" key="16">
    <source>
        <dbReference type="EMBL" id="CAF3658147.1"/>
    </source>
</evidence>
<feature type="region of interest" description="Disordered" evidence="13">
    <location>
        <begin position="1096"/>
        <end position="1117"/>
    </location>
</feature>
<evidence type="ECO:0000256" key="12">
    <source>
        <dbReference type="PROSITE-ProRule" id="PRU00339"/>
    </source>
</evidence>
<dbReference type="EMBL" id="CAJOBC010001135">
    <property type="protein sequence ID" value="CAF3658147.1"/>
    <property type="molecule type" value="Genomic_DNA"/>
</dbReference>
<dbReference type="InterPro" id="IPR011990">
    <property type="entry name" value="TPR-like_helical_dom_sf"/>
</dbReference>
<feature type="compositionally biased region" description="Low complexity" evidence="13">
    <location>
        <begin position="1106"/>
        <end position="1117"/>
    </location>
</feature>
<evidence type="ECO:0000313" key="17">
    <source>
        <dbReference type="Proteomes" id="UP000663829"/>
    </source>
</evidence>
<dbReference type="InterPro" id="IPR048562">
    <property type="entry name" value="KDM6A_B-like_C-hel"/>
</dbReference>
<dbReference type="InterPro" id="IPR019734">
    <property type="entry name" value="TPR_rpt"/>
</dbReference>
<feature type="repeat" description="TPR" evidence="12">
    <location>
        <begin position="336"/>
        <end position="369"/>
    </location>
</feature>
<dbReference type="GO" id="GO:0000978">
    <property type="term" value="F:RNA polymerase II cis-regulatory region sequence-specific DNA binding"/>
    <property type="evidence" value="ECO:0007669"/>
    <property type="project" value="TreeGrafter"/>
</dbReference>
<protein>
    <recommendedName>
        <fullName evidence="14">JmjC domain-containing protein</fullName>
    </recommendedName>
</protein>
<keyword evidence="17" id="KW-1185">Reference proteome</keyword>
<dbReference type="Gene3D" id="1.20.58.1370">
    <property type="match status" value="1"/>
</dbReference>
<dbReference type="GO" id="GO:0032452">
    <property type="term" value="F:histone demethylase activity"/>
    <property type="evidence" value="ECO:0007669"/>
    <property type="project" value="UniProtKB-ARBA"/>
</dbReference>
<comment type="caution">
    <text evidence="15">The sequence shown here is derived from an EMBL/GenBank/DDBJ whole genome shotgun (WGS) entry which is preliminary data.</text>
</comment>
<dbReference type="Gene3D" id="1.25.40.10">
    <property type="entry name" value="Tetratricopeptide repeat domain"/>
    <property type="match status" value="3"/>
</dbReference>
<keyword evidence="6" id="KW-0156">Chromatin regulator</keyword>
<dbReference type="AlphaFoldDB" id="A0A813X5C8"/>
<dbReference type="GO" id="GO:0031490">
    <property type="term" value="F:chromatin DNA binding"/>
    <property type="evidence" value="ECO:0007669"/>
    <property type="project" value="TreeGrafter"/>
</dbReference>
<proteinExistence type="inferred from homology"/>
<dbReference type="Proteomes" id="UP000681722">
    <property type="component" value="Unassembled WGS sequence"/>
</dbReference>
<evidence type="ECO:0000256" key="4">
    <source>
        <dbReference type="ARBA" id="ARBA00022723"/>
    </source>
</evidence>
<evidence type="ECO:0000256" key="5">
    <source>
        <dbReference type="ARBA" id="ARBA00022833"/>
    </source>
</evidence>
<comment type="subcellular location">
    <subcellularLocation>
        <location evidence="2">Nucleus</location>
    </subcellularLocation>
</comment>
<sequence>MFTENCLLYGLIQFDKPEEANRKKFLLTAIEFYEEKVKNENDPLTSAQSYVNIGHWHLLLNDYSKALSAYQAAYALRTKLNQSPELLFGLGIVYAYFGSNNQYVYSLYTHNAIRAFQQVLYTDSNFPRRAEVHIRLGFIYKQLLDYRSSLKHFLRSYNDSTLANGCTLSKKEILFFIGRLYEIQGDIQEAHDTYEKLVSTFVPAEQATLSSNGEQRNEHKLEAKVLRQLGWLYYYHTGDLQLGYDKEQRLKKAIQSLETSIKYDNTCGISFYYLGRCYAACKKHTEAFFTYRNCVDKLDQNADVWCSIGVLYQHQNQTMDALQAFVCAIQIDNKHSTAWMDLGILYEASSQPQDALSCYLKAVKEKDDSSNSELRLRITQLQTFLNQIPDTILSKQTRGPLPKIDEAFTLPIPAELTAKQQQIQQNSVCQSLQQPTQAIANSSTTNPSSESIFNSSHLHPPLIAQPQSTSMMMNSNSTDSNTIDLLQTSKNPKRLKTSDEASEQTLPNETKISAPQQNLDSIRIDKKLLNSDLHKDERLKRAQLDQQAPSIPYSDITSYELTKLIKNYASTYPPSQVSYLPDGRIPVPPPPPLPPLTKDQLNPPTPSVLLETRREATSPQLQQYCLSQPITVIRGLANVLKLDLGLFSTKTLVEMHPEHQIEVRTQRQQPSDENVDQTVTTYKKNIWKCESNRSYTTILKYAQYQAYSYHEMIKDEQQHDTSLPYAEQNQTSLNMLVNGNKTKQNKQINGNGLHSTSSLSDPQQYKRALRTIKFGTNVDLSDERKWSLQLQELAKLPLFMRVVSAGNILSHVGYTILGMNSVQLYMKVPGSRTPGHQENNNFCSVNMNIGPGDCEWFGISNEYWGVINQLCEKNGTNFLTGSWWPILDDLYEANVPVYRFLQKPGDLVWVNCGCIHWVQSVGWCNNIAWNVGPLTHQQYTISIERYEWNKLCQVKSIVPMIHLTWNIARNIRINDKKLYDIIKYILFQSLKYIQLCLQYLDLNFGQTIELRKQLRQIQEPAHYCINCEIEVFNILFVSEQDRKHVVRCLDCALQLDKNLENFVVLYQFSIDDLKTIYDQFQLYVLPTFTPRIPLSLPAPSQSHNPSSSTTTTTTTTT</sequence>
<dbReference type="PANTHER" id="PTHR14017">
    <property type="entry name" value="LYSINE-SPECIFIC DEMETHYLASE"/>
    <property type="match status" value="1"/>
</dbReference>
<evidence type="ECO:0000256" key="11">
    <source>
        <dbReference type="ARBA" id="ARBA00034483"/>
    </source>
</evidence>
<feature type="region of interest" description="Disordered" evidence="13">
    <location>
        <begin position="438"/>
        <end position="463"/>
    </location>
</feature>
<dbReference type="GO" id="GO:0051213">
    <property type="term" value="F:dioxygenase activity"/>
    <property type="evidence" value="ECO:0007669"/>
    <property type="project" value="UniProtKB-KW"/>
</dbReference>
<keyword evidence="8" id="KW-0560">Oxidoreductase</keyword>
<gene>
    <name evidence="15" type="ORF">GPM918_LOCUS7090</name>
    <name evidence="16" type="ORF">SRO942_LOCUS7090</name>
</gene>
<comment type="similarity">
    <text evidence="11">Belongs to the UTX family.</text>
</comment>
<dbReference type="SMART" id="SM00558">
    <property type="entry name" value="JmjC"/>
    <property type="match status" value="1"/>
</dbReference>
<feature type="compositionally biased region" description="Pro residues" evidence="13">
    <location>
        <begin position="586"/>
        <end position="595"/>
    </location>
</feature>
<keyword evidence="9" id="KW-0408">Iron</keyword>
<dbReference type="Proteomes" id="UP000663829">
    <property type="component" value="Unassembled WGS sequence"/>
</dbReference>
<dbReference type="PANTHER" id="PTHR14017:SF1">
    <property type="entry name" value="LD02225P"/>
    <property type="match status" value="1"/>
</dbReference>
<evidence type="ECO:0000256" key="8">
    <source>
        <dbReference type="ARBA" id="ARBA00023002"/>
    </source>
</evidence>
<accession>A0A813X5C8</accession>
<dbReference type="PROSITE" id="PS50005">
    <property type="entry name" value="TPR"/>
    <property type="match status" value="3"/>
</dbReference>
<dbReference type="InterPro" id="IPR051630">
    <property type="entry name" value="Corepressor-Demethylase"/>
</dbReference>